<organism evidence="9">
    <name type="scientific">Solibacter usitatus (strain Ellin6076)</name>
    <dbReference type="NCBI Taxonomy" id="234267"/>
    <lineage>
        <taxon>Bacteria</taxon>
        <taxon>Pseudomonadati</taxon>
        <taxon>Acidobacteriota</taxon>
        <taxon>Terriglobia</taxon>
        <taxon>Bryobacterales</taxon>
        <taxon>Solibacteraceae</taxon>
        <taxon>Candidatus Solibacter</taxon>
    </lineage>
</organism>
<dbReference type="OrthoDB" id="9773956at2"/>
<dbReference type="EC" id="2.7.13.3" evidence="2"/>
<evidence type="ECO:0000256" key="5">
    <source>
        <dbReference type="ARBA" id="ARBA00022777"/>
    </source>
</evidence>
<keyword evidence="7" id="KW-0472">Membrane</keyword>
<dbReference type="InParanoid" id="Q01N65"/>
<dbReference type="FunFam" id="3.30.565.10:FF:000006">
    <property type="entry name" value="Sensor histidine kinase WalK"/>
    <property type="match status" value="1"/>
</dbReference>
<dbReference type="EMBL" id="CP000473">
    <property type="protein sequence ID" value="ABJ83391.1"/>
    <property type="molecule type" value="Genomic_DNA"/>
</dbReference>
<evidence type="ECO:0000259" key="8">
    <source>
        <dbReference type="PROSITE" id="PS50109"/>
    </source>
</evidence>
<dbReference type="PANTHER" id="PTHR45453">
    <property type="entry name" value="PHOSPHATE REGULON SENSOR PROTEIN PHOR"/>
    <property type="match status" value="1"/>
</dbReference>
<dbReference type="CDD" id="cd00082">
    <property type="entry name" value="HisKA"/>
    <property type="match status" value="1"/>
</dbReference>
<dbReference type="SMART" id="SM00387">
    <property type="entry name" value="HATPase_c"/>
    <property type="match status" value="1"/>
</dbReference>
<dbReference type="GO" id="GO:0004721">
    <property type="term" value="F:phosphoprotein phosphatase activity"/>
    <property type="evidence" value="ECO:0007669"/>
    <property type="project" value="TreeGrafter"/>
</dbReference>
<evidence type="ECO:0000256" key="2">
    <source>
        <dbReference type="ARBA" id="ARBA00012438"/>
    </source>
</evidence>
<dbReference type="InterPro" id="IPR036890">
    <property type="entry name" value="HATPase_C_sf"/>
</dbReference>
<evidence type="ECO:0000313" key="9">
    <source>
        <dbReference type="EMBL" id="ABJ83391.1"/>
    </source>
</evidence>
<reference evidence="9" key="1">
    <citation type="submission" date="2006-10" db="EMBL/GenBank/DDBJ databases">
        <title>Complete sequence of Solibacter usitatus Ellin6076.</title>
        <authorList>
            <consortium name="US DOE Joint Genome Institute"/>
            <person name="Copeland A."/>
            <person name="Lucas S."/>
            <person name="Lapidus A."/>
            <person name="Barry K."/>
            <person name="Detter J.C."/>
            <person name="Glavina del Rio T."/>
            <person name="Hammon N."/>
            <person name="Israni S."/>
            <person name="Dalin E."/>
            <person name="Tice H."/>
            <person name="Pitluck S."/>
            <person name="Thompson L.S."/>
            <person name="Brettin T."/>
            <person name="Bruce D."/>
            <person name="Han C."/>
            <person name="Tapia R."/>
            <person name="Gilna P."/>
            <person name="Schmutz J."/>
            <person name="Larimer F."/>
            <person name="Land M."/>
            <person name="Hauser L."/>
            <person name="Kyrpides N."/>
            <person name="Mikhailova N."/>
            <person name="Janssen P.H."/>
            <person name="Kuske C.R."/>
            <person name="Richardson P."/>
        </authorList>
    </citation>
    <scope>NUCLEOTIDE SEQUENCE</scope>
    <source>
        <strain evidence="9">Ellin6076</strain>
    </source>
</reference>
<dbReference type="PANTHER" id="PTHR45453:SF1">
    <property type="entry name" value="PHOSPHATE REGULON SENSOR PROTEIN PHOR"/>
    <property type="match status" value="1"/>
</dbReference>
<dbReference type="CDD" id="cd00075">
    <property type="entry name" value="HATPase"/>
    <property type="match status" value="1"/>
</dbReference>
<dbReference type="SUPFAM" id="SSF55874">
    <property type="entry name" value="ATPase domain of HSP90 chaperone/DNA topoisomerase II/histidine kinase"/>
    <property type="match status" value="1"/>
</dbReference>
<dbReference type="GO" id="GO:0000155">
    <property type="term" value="F:phosphorelay sensor kinase activity"/>
    <property type="evidence" value="ECO:0007669"/>
    <property type="project" value="InterPro"/>
</dbReference>
<dbReference type="InterPro" id="IPR003594">
    <property type="entry name" value="HATPase_dom"/>
</dbReference>
<dbReference type="InterPro" id="IPR050351">
    <property type="entry name" value="BphY/WalK/GraS-like"/>
</dbReference>
<dbReference type="KEGG" id="sus:Acid_2402"/>
<dbReference type="InterPro" id="IPR004358">
    <property type="entry name" value="Sig_transdc_His_kin-like_C"/>
</dbReference>
<dbReference type="AlphaFoldDB" id="Q01N65"/>
<name>Q01N65_SOLUE</name>
<keyword evidence="7" id="KW-1133">Transmembrane helix</keyword>
<dbReference type="Pfam" id="PF02518">
    <property type="entry name" value="HATPase_c"/>
    <property type="match status" value="1"/>
</dbReference>
<proteinExistence type="predicted"/>
<dbReference type="GO" id="GO:0005886">
    <property type="term" value="C:plasma membrane"/>
    <property type="evidence" value="ECO:0007669"/>
    <property type="project" value="TreeGrafter"/>
</dbReference>
<sequence length="296" mass="32814">MDLSGRRKSVAGSIALAVGLISVLIVLYIGYVLLNWRTGILLMMGVLLVLMIICGILLNTVFLVTEIRRNEQHDAFINAVTHELKTPVASIRLYLETLQTRPVDEAKRKEFYKIMLDDSDRLLSTIEQVLRTGRVGSTSHHLNRTRIDLDEVVRTSVERVRLLHKVSADALCYQPCGPAAVMGDLDEVRAAVTNLVDNAVKYSGPEVHVVVETERVDRFVIVRVKDTGPGIPKTELKRVFRRFYRVPGPLASRVKGTGLGLYIVRSVAKRHGGRAWAESEGPGLGSTFALQLPIAP</sequence>
<dbReference type="PRINTS" id="PR00344">
    <property type="entry name" value="BCTRLSENSOR"/>
</dbReference>
<dbReference type="HOGENOM" id="CLU_000445_89_3_0"/>
<evidence type="ECO:0000256" key="1">
    <source>
        <dbReference type="ARBA" id="ARBA00000085"/>
    </source>
</evidence>
<dbReference type="PROSITE" id="PS50109">
    <property type="entry name" value="HIS_KIN"/>
    <property type="match status" value="1"/>
</dbReference>
<dbReference type="InterPro" id="IPR036097">
    <property type="entry name" value="HisK_dim/P_sf"/>
</dbReference>
<protein>
    <recommendedName>
        <fullName evidence="2">histidine kinase</fullName>
        <ecNumber evidence="2">2.7.13.3</ecNumber>
    </recommendedName>
</protein>
<dbReference type="eggNOG" id="COG5002">
    <property type="taxonomic scope" value="Bacteria"/>
</dbReference>
<dbReference type="InterPro" id="IPR005467">
    <property type="entry name" value="His_kinase_dom"/>
</dbReference>
<comment type="catalytic activity">
    <reaction evidence="1">
        <text>ATP + protein L-histidine = ADP + protein N-phospho-L-histidine.</text>
        <dbReference type="EC" id="2.7.13.3"/>
    </reaction>
</comment>
<evidence type="ECO:0000256" key="4">
    <source>
        <dbReference type="ARBA" id="ARBA00022679"/>
    </source>
</evidence>
<dbReference type="SMART" id="SM00388">
    <property type="entry name" value="HisKA"/>
    <property type="match status" value="1"/>
</dbReference>
<evidence type="ECO:0000256" key="6">
    <source>
        <dbReference type="ARBA" id="ARBA00023012"/>
    </source>
</evidence>
<gene>
    <name evidence="9" type="ordered locus">Acid_2402</name>
</gene>
<dbReference type="SUPFAM" id="SSF47384">
    <property type="entry name" value="Homodimeric domain of signal transducing histidine kinase"/>
    <property type="match status" value="1"/>
</dbReference>
<keyword evidence="7" id="KW-0812">Transmembrane</keyword>
<dbReference type="Gene3D" id="1.10.287.130">
    <property type="match status" value="1"/>
</dbReference>
<keyword evidence="4" id="KW-0808">Transferase</keyword>
<feature type="transmembrane region" description="Helical" evidence="7">
    <location>
        <begin position="40"/>
        <end position="64"/>
    </location>
</feature>
<feature type="domain" description="Histidine kinase" evidence="8">
    <location>
        <begin position="79"/>
        <end position="296"/>
    </location>
</feature>
<feature type="transmembrane region" description="Helical" evidence="7">
    <location>
        <begin position="12"/>
        <end position="34"/>
    </location>
</feature>
<evidence type="ECO:0000256" key="3">
    <source>
        <dbReference type="ARBA" id="ARBA00022553"/>
    </source>
</evidence>
<dbReference type="InterPro" id="IPR003661">
    <property type="entry name" value="HisK_dim/P_dom"/>
</dbReference>
<keyword evidence="6" id="KW-0902">Two-component regulatory system</keyword>
<evidence type="ECO:0000256" key="7">
    <source>
        <dbReference type="SAM" id="Phobius"/>
    </source>
</evidence>
<keyword evidence="5 9" id="KW-0418">Kinase</keyword>
<dbReference type="STRING" id="234267.Acid_2402"/>
<dbReference type="Gene3D" id="3.30.565.10">
    <property type="entry name" value="Histidine kinase-like ATPase, C-terminal domain"/>
    <property type="match status" value="1"/>
</dbReference>
<keyword evidence="3" id="KW-0597">Phosphoprotein</keyword>
<dbReference type="Pfam" id="PF00512">
    <property type="entry name" value="HisKA"/>
    <property type="match status" value="1"/>
</dbReference>
<accession>Q01N65</accession>
<dbReference type="GO" id="GO:0016036">
    <property type="term" value="P:cellular response to phosphate starvation"/>
    <property type="evidence" value="ECO:0007669"/>
    <property type="project" value="TreeGrafter"/>
</dbReference>